<gene>
    <name evidence="2" type="ORF">A3A08_02400</name>
</gene>
<proteinExistence type="predicted"/>
<dbReference type="EMBL" id="MHMG01000019">
    <property type="protein sequence ID" value="OGZ23335.1"/>
    <property type="molecule type" value="Genomic_DNA"/>
</dbReference>
<feature type="transmembrane region" description="Helical" evidence="1">
    <location>
        <begin position="12"/>
        <end position="34"/>
    </location>
</feature>
<dbReference type="Proteomes" id="UP000176406">
    <property type="component" value="Unassembled WGS sequence"/>
</dbReference>
<organism evidence="2 3">
    <name type="scientific">Candidatus Nealsonbacteria bacterium RIFCSPLOWO2_01_FULL_41_9</name>
    <dbReference type="NCBI Taxonomy" id="1801671"/>
    <lineage>
        <taxon>Bacteria</taxon>
        <taxon>Candidatus Nealsoniibacteriota</taxon>
    </lineage>
</organism>
<dbReference type="Gene3D" id="3.30.200.270">
    <property type="match status" value="1"/>
</dbReference>
<dbReference type="AlphaFoldDB" id="A0A1G2EBZ5"/>
<keyword evidence="1" id="KW-1133">Transmembrane helix</keyword>
<keyword evidence="1" id="KW-0812">Transmembrane</keyword>
<reference evidence="2 3" key="1">
    <citation type="journal article" date="2016" name="Nat. Commun.">
        <title>Thousands of microbial genomes shed light on interconnected biogeochemical processes in an aquifer system.</title>
        <authorList>
            <person name="Anantharaman K."/>
            <person name="Brown C.T."/>
            <person name="Hug L.A."/>
            <person name="Sharon I."/>
            <person name="Castelle C.J."/>
            <person name="Probst A.J."/>
            <person name="Thomas B.C."/>
            <person name="Singh A."/>
            <person name="Wilkins M.J."/>
            <person name="Karaoz U."/>
            <person name="Brodie E.L."/>
            <person name="Williams K.H."/>
            <person name="Hubbard S.S."/>
            <person name="Banfield J.F."/>
        </authorList>
    </citation>
    <scope>NUCLEOTIDE SEQUENCE [LARGE SCALE GENOMIC DNA]</scope>
</reference>
<accession>A0A1G2EBZ5</accession>
<evidence type="ECO:0000313" key="3">
    <source>
        <dbReference type="Proteomes" id="UP000176406"/>
    </source>
</evidence>
<evidence type="ECO:0000256" key="1">
    <source>
        <dbReference type="SAM" id="Phobius"/>
    </source>
</evidence>
<keyword evidence="1" id="KW-0472">Membrane</keyword>
<name>A0A1G2EBZ5_9BACT</name>
<comment type="caution">
    <text evidence="2">The sequence shown here is derived from an EMBL/GenBank/DDBJ whole genome shotgun (WGS) entry which is preliminary data.</text>
</comment>
<sequence>MYFKIIKNMPKNILTITAVIGALATGFLAAFFFFPRIAIKEVERAPLKFVLPPGAIELTPCIPQHGAHWGLIQDHDPESDIQGPSYLLNEKKEVIGVEHHFRLDYLEKLGKQVGEQIRQFNAGEISISEVKVFDLLADFNLMGVPIKHADLDFKTPYGHPGYEMPHIDVHSYTISKEELSKVCLP</sequence>
<protein>
    <submittedName>
        <fullName evidence="2">Uncharacterized protein</fullName>
    </submittedName>
</protein>
<evidence type="ECO:0000313" key="2">
    <source>
        <dbReference type="EMBL" id="OGZ23335.1"/>
    </source>
</evidence>